<accession>A0A1D8TZC9</accession>
<dbReference type="STRING" id="1458985.BJP34_28950"/>
<gene>
    <name evidence="1" type="ORF">BJP34_28950</name>
</gene>
<keyword evidence="1" id="KW-0255">Endonuclease</keyword>
<dbReference type="RefSeq" id="WP_070395329.1">
    <property type="nucleotide sequence ID" value="NZ_CP017599.1"/>
</dbReference>
<name>A0A1D8TZC9_9CYAN</name>
<dbReference type="GO" id="GO:0004519">
    <property type="term" value="F:endonuclease activity"/>
    <property type="evidence" value="ECO:0007669"/>
    <property type="project" value="UniProtKB-KW"/>
</dbReference>
<keyword evidence="1" id="KW-0378">Hydrolase</keyword>
<reference evidence="2" key="1">
    <citation type="submission" date="2016-10" db="EMBL/GenBank/DDBJ databases">
        <title>Comparative genomics uncovers the prolific and rare metabolic potential of the cyanobacterial genus Moorea.</title>
        <authorList>
            <person name="Leao T."/>
            <person name="Castelao G."/>
            <person name="Korobeynikov A."/>
            <person name="Monroe E.A."/>
            <person name="Podell S."/>
            <person name="Glukhov E."/>
            <person name="Allen E."/>
            <person name="Gerwick W.H."/>
            <person name="Gerwick L."/>
        </authorList>
    </citation>
    <scope>NUCLEOTIDE SEQUENCE [LARGE SCALE GENOMIC DNA]</scope>
    <source>
        <strain evidence="2">PAL-8-15-08-1</strain>
    </source>
</reference>
<keyword evidence="1" id="KW-0540">Nuclease</keyword>
<dbReference type="AlphaFoldDB" id="A0A1D8TZC9"/>
<dbReference type="OrthoDB" id="511707at2"/>
<evidence type="ECO:0000313" key="2">
    <source>
        <dbReference type="Proteomes" id="UP000177870"/>
    </source>
</evidence>
<dbReference type="EMBL" id="CP017599">
    <property type="protein sequence ID" value="AOX02935.1"/>
    <property type="molecule type" value="Genomic_DNA"/>
</dbReference>
<dbReference type="Proteomes" id="UP000177870">
    <property type="component" value="Chromosome"/>
</dbReference>
<sequence length="228" mass="25824">MKTLNPSNLSLEDVHRLLNLEENYDGSFTPLLSLEPLTDVEKQELVQINNDFRPYLRSGKVSEAMQRGLGGSPHERLHQEGQVKLVVIAPLLRLAGFYHYPITISVEEGIAEIDSEEEETRITGRLDILAINNQQPTPANNYFWVLVIETKNSLVDVTAGLPQLLTYAYKSLDHQKSVWGLVTNGLRYQFVYLQQEASPTYQLMPLLNLMESESSIQLLKVLKAICNL</sequence>
<proteinExistence type="predicted"/>
<organism evidence="1 2">
    <name type="scientific">Moorena producens PAL-8-15-08-1</name>
    <dbReference type="NCBI Taxonomy" id="1458985"/>
    <lineage>
        <taxon>Bacteria</taxon>
        <taxon>Bacillati</taxon>
        <taxon>Cyanobacteriota</taxon>
        <taxon>Cyanophyceae</taxon>
        <taxon>Coleofasciculales</taxon>
        <taxon>Coleofasciculaceae</taxon>
        <taxon>Moorena</taxon>
    </lineage>
</organism>
<evidence type="ECO:0000313" key="1">
    <source>
        <dbReference type="EMBL" id="AOX02935.1"/>
    </source>
</evidence>
<protein>
    <submittedName>
        <fullName evidence="1">Restriction endonuclease subunit R</fullName>
    </submittedName>
</protein>
<dbReference type="KEGG" id="mpro:BJP34_28950"/>